<feature type="non-terminal residue" evidence="2">
    <location>
        <position position="122"/>
    </location>
</feature>
<organism evidence="2 3">
    <name type="scientific">Sphaerobolus stellatus (strain SS14)</name>
    <dbReference type="NCBI Taxonomy" id="990650"/>
    <lineage>
        <taxon>Eukaryota</taxon>
        <taxon>Fungi</taxon>
        <taxon>Dikarya</taxon>
        <taxon>Basidiomycota</taxon>
        <taxon>Agaricomycotina</taxon>
        <taxon>Agaricomycetes</taxon>
        <taxon>Phallomycetidae</taxon>
        <taxon>Geastrales</taxon>
        <taxon>Sphaerobolaceae</taxon>
        <taxon>Sphaerobolus</taxon>
    </lineage>
</organism>
<gene>
    <name evidence="2" type="ORF">M422DRAFT_105803</name>
</gene>
<dbReference type="EMBL" id="KN837345">
    <property type="protein sequence ID" value="KIJ27153.1"/>
    <property type="molecule type" value="Genomic_DNA"/>
</dbReference>
<protein>
    <recommendedName>
        <fullName evidence="1">Protein kinase domain-containing protein</fullName>
    </recommendedName>
</protein>
<dbReference type="SUPFAM" id="SSF56112">
    <property type="entry name" value="Protein kinase-like (PK-like)"/>
    <property type="match status" value="1"/>
</dbReference>
<evidence type="ECO:0000313" key="2">
    <source>
        <dbReference type="EMBL" id="KIJ27153.1"/>
    </source>
</evidence>
<feature type="domain" description="Protein kinase" evidence="1">
    <location>
        <begin position="1"/>
        <end position="122"/>
    </location>
</feature>
<sequence>PFLVMQYCSFGNIHHYLRTHLNASKIDLVHDVIAGMGYLHNKGIVHVDLKGVNILMDDKHNAVVADFGLSQAIDGICSNSAFSTRISESRRTLHWMAPECLDGEVPTKVSDVYSLGITIWEV</sequence>
<dbReference type="Pfam" id="PF07714">
    <property type="entry name" value="PK_Tyr_Ser-Thr"/>
    <property type="match status" value="1"/>
</dbReference>
<evidence type="ECO:0000313" key="3">
    <source>
        <dbReference type="Proteomes" id="UP000054279"/>
    </source>
</evidence>
<dbReference type="Gene3D" id="1.10.510.10">
    <property type="entry name" value="Transferase(Phosphotransferase) domain 1"/>
    <property type="match status" value="1"/>
</dbReference>
<keyword evidence="3" id="KW-1185">Reference proteome</keyword>
<dbReference type="PROSITE" id="PS00108">
    <property type="entry name" value="PROTEIN_KINASE_ST"/>
    <property type="match status" value="1"/>
</dbReference>
<dbReference type="InterPro" id="IPR050167">
    <property type="entry name" value="Ser_Thr_protein_kinase"/>
</dbReference>
<accession>A0A0C9TD57</accession>
<reference evidence="2 3" key="1">
    <citation type="submission" date="2014-06" db="EMBL/GenBank/DDBJ databases">
        <title>Evolutionary Origins and Diversification of the Mycorrhizal Mutualists.</title>
        <authorList>
            <consortium name="DOE Joint Genome Institute"/>
            <consortium name="Mycorrhizal Genomics Consortium"/>
            <person name="Kohler A."/>
            <person name="Kuo A."/>
            <person name="Nagy L.G."/>
            <person name="Floudas D."/>
            <person name="Copeland A."/>
            <person name="Barry K.W."/>
            <person name="Cichocki N."/>
            <person name="Veneault-Fourrey C."/>
            <person name="LaButti K."/>
            <person name="Lindquist E.A."/>
            <person name="Lipzen A."/>
            <person name="Lundell T."/>
            <person name="Morin E."/>
            <person name="Murat C."/>
            <person name="Riley R."/>
            <person name="Ohm R."/>
            <person name="Sun H."/>
            <person name="Tunlid A."/>
            <person name="Henrissat B."/>
            <person name="Grigoriev I.V."/>
            <person name="Hibbett D.S."/>
            <person name="Martin F."/>
        </authorList>
    </citation>
    <scope>NUCLEOTIDE SEQUENCE [LARGE SCALE GENOMIC DNA]</scope>
    <source>
        <strain evidence="2 3">SS14</strain>
    </source>
</reference>
<dbReference type="InterPro" id="IPR008271">
    <property type="entry name" value="Ser/Thr_kinase_AS"/>
</dbReference>
<dbReference type="GO" id="GO:0007165">
    <property type="term" value="P:signal transduction"/>
    <property type="evidence" value="ECO:0007669"/>
    <property type="project" value="TreeGrafter"/>
</dbReference>
<dbReference type="GO" id="GO:0005524">
    <property type="term" value="F:ATP binding"/>
    <property type="evidence" value="ECO:0007669"/>
    <property type="project" value="InterPro"/>
</dbReference>
<dbReference type="Proteomes" id="UP000054279">
    <property type="component" value="Unassembled WGS sequence"/>
</dbReference>
<dbReference type="InterPro" id="IPR001245">
    <property type="entry name" value="Ser-Thr/Tyr_kinase_cat_dom"/>
</dbReference>
<dbReference type="OrthoDB" id="10261027at2759"/>
<dbReference type="PANTHER" id="PTHR23257">
    <property type="entry name" value="SERINE-THREONINE PROTEIN KINASE"/>
    <property type="match status" value="1"/>
</dbReference>
<dbReference type="InterPro" id="IPR011009">
    <property type="entry name" value="Kinase-like_dom_sf"/>
</dbReference>
<dbReference type="GO" id="GO:0005737">
    <property type="term" value="C:cytoplasm"/>
    <property type="evidence" value="ECO:0007669"/>
    <property type="project" value="TreeGrafter"/>
</dbReference>
<dbReference type="GO" id="GO:0004672">
    <property type="term" value="F:protein kinase activity"/>
    <property type="evidence" value="ECO:0007669"/>
    <property type="project" value="InterPro"/>
</dbReference>
<dbReference type="HOGENOM" id="CLU_000288_7_18_1"/>
<dbReference type="InterPro" id="IPR000719">
    <property type="entry name" value="Prot_kinase_dom"/>
</dbReference>
<dbReference type="AlphaFoldDB" id="A0A0C9TD57"/>
<dbReference type="PROSITE" id="PS50011">
    <property type="entry name" value="PROTEIN_KINASE_DOM"/>
    <property type="match status" value="1"/>
</dbReference>
<dbReference type="PRINTS" id="PR00109">
    <property type="entry name" value="TYRKINASE"/>
</dbReference>
<name>A0A0C9TD57_SPHS4</name>
<evidence type="ECO:0000259" key="1">
    <source>
        <dbReference type="PROSITE" id="PS50011"/>
    </source>
</evidence>
<feature type="non-terminal residue" evidence="2">
    <location>
        <position position="1"/>
    </location>
</feature>
<proteinExistence type="predicted"/>